<dbReference type="Proteomes" id="UP000594632">
    <property type="component" value="Chromosome"/>
</dbReference>
<name>A0A7S9IID8_SACSO</name>
<accession>A0A7S9IID8</accession>
<sequence>MSTGIDSKNSSIDMFTTYEEELRVGEALAHILAAASIVLELEGESEEVRNTIMKYIDLWISKLSPIDYSPGMAEVIGSKVRRKITSVFNEISENELGDILDFIIDVKRKLDIGTLETEILELEVKVERILRVLGIDINDVKQFFDFTNLEKRANRLIALATVSIGIASVWDEKWTVELQ</sequence>
<evidence type="ECO:0000313" key="1">
    <source>
        <dbReference type="EMBL" id="QPG49635.1"/>
    </source>
</evidence>
<proteinExistence type="predicted"/>
<organism evidence="1 2">
    <name type="scientific">Saccharolobus solfataricus</name>
    <name type="common">Sulfolobus solfataricus</name>
    <dbReference type="NCBI Taxonomy" id="2287"/>
    <lineage>
        <taxon>Archaea</taxon>
        <taxon>Thermoproteota</taxon>
        <taxon>Thermoprotei</taxon>
        <taxon>Sulfolobales</taxon>
        <taxon>Sulfolobaceae</taxon>
        <taxon>Saccharolobus</taxon>
    </lineage>
</organism>
<reference evidence="1 2" key="1">
    <citation type="journal article" date="2020" name="Nat. Commun.">
        <title>The structures of two archaeal type IV pili illuminate evolutionary relationships.</title>
        <authorList>
            <person name="Wang F."/>
            <person name="Baquero D.P."/>
            <person name="Su Z."/>
            <person name="Beltran L.C."/>
            <person name="Prangishvili D."/>
            <person name="Krupovic M."/>
            <person name="Egelman E.H."/>
        </authorList>
    </citation>
    <scope>NUCLEOTIDE SEQUENCE [LARGE SCALE GENOMIC DNA]</scope>
    <source>
        <strain evidence="1 2">POZ149</strain>
    </source>
</reference>
<dbReference type="AlphaFoldDB" id="A0A7S9IID8"/>
<gene>
    <name evidence="1" type="ORF">HFC64_07215</name>
</gene>
<evidence type="ECO:0000313" key="2">
    <source>
        <dbReference type="Proteomes" id="UP000594632"/>
    </source>
</evidence>
<dbReference type="EMBL" id="CP050869">
    <property type="protein sequence ID" value="QPG49635.1"/>
    <property type="molecule type" value="Genomic_DNA"/>
</dbReference>
<protein>
    <submittedName>
        <fullName evidence="1">Uncharacterized protein</fullName>
    </submittedName>
</protein>